<dbReference type="InterPro" id="IPR036866">
    <property type="entry name" value="RibonucZ/Hydroxyglut_hydro"/>
</dbReference>
<sequence length="308" mass="35005">MMKIRLWGVRGSIPCPGETTVAYGGNTACIELRVGEEERLFIIDAGSGIRALGNYLMQHDLPKGPIDTSLFISHTHWDHIMGFPFFVPIFIPSTRLKVYGPVTYEEEGLKDIVGGQLSYRYFPVKHSELAANISYHPLKESSMDLGDGLWVTTKYLNHPILCLGYRFEYRGKVFCTAYDTEPFRNVFPTDPDAPGYDPIAAEEGERAAKEENEKLLRFYQGADLLIHDTQYTHREYEESKIGWGHSTFEFAINSAHKAGVKHLLLFHHDPLRTDEQLDDLIGNYRGRVKSKTDMIIEGAREGMEIVLD</sequence>
<dbReference type="EMBL" id="MWQY01000011">
    <property type="protein sequence ID" value="ORC34919.1"/>
    <property type="molecule type" value="Genomic_DNA"/>
</dbReference>
<dbReference type="PANTHER" id="PTHR46018:SF2">
    <property type="entry name" value="ZINC PHOSPHODIESTERASE ELAC PROTEIN 1"/>
    <property type="match status" value="1"/>
</dbReference>
<dbReference type="Gene3D" id="3.60.15.10">
    <property type="entry name" value="Ribonuclease Z/Hydroxyacylglutathione hydrolase-like"/>
    <property type="match status" value="1"/>
</dbReference>
<gene>
    <name evidence="2" type="ORF">B4O97_11315</name>
</gene>
<dbReference type="Proteomes" id="UP000192343">
    <property type="component" value="Unassembled WGS sequence"/>
</dbReference>
<dbReference type="Pfam" id="PF00753">
    <property type="entry name" value="Lactamase_B"/>
    <property type="match status" value="1"/>
</dbReference>
<keyword evidence="2" id="KW-0378">Hydrolase</keyword>
<organism evidence="2 3">
    <name type="scientific">Marispirochaeta aestuarii</name>
    <dbReference type="NCBI Taxonomy" id="1963862"/>
    <lineage>
        <taxon>Bacteria</taxon>
        <taxon>Pseudomonadati</taxon>
        <taxon>Spirochaetota</taxon>
        <taxon>Spirochaetia</taxon>
        <taxon>Spirochaetales</taxon>
        <taxon>Spirochaetaceae</taxon>
        <taxon>Marispirochaeta</taxon>
    </lineage>
</organism>
<keyword evidence="3" id="KW-1185">Reference proteome</keyword>
<dbReference type="GO" id="GO:0042781">
    <property type="term" value="F:3'-tRNA processing endoribonuclease activity"/>
    <property type="evidence" value="ECO:0007669"/>
    <property type="project" value="TreeGrafter"/>
</dbReference>
<dbReference type="CDD" id="cd07715">
    <property type="entry name" value="TaR3-like_MBL-fold"/>
    <property type="match status" value="1"/>
</dbReference>
<proteinExistence type="predicted"/>
<name>A0A1Y1RXB0_9SPIO</name>
<protein>
    <submittedName>
        <fullName evidence="2">MBL fold metallo-hydrolase</fullName>
    </submittedName>
</protein>
<reference evidence="2 3" key="1">
    <citation type="submission" date="2017-03" db="EMBL/GenBank/DDBJ databases">
        <title>Draft Genome sequence of Marispirochaeta sp. strain JC444.</title>
        <authorList>
            <person name="Shivani Y."/>
            <person name="Subhash Y."/>
            <person name="Sasikala C."/>
            <person name="Ramana C."/>
        </authorList>
    </citation>
    <scope>NUCLEOTIDE SEQUENCE [LARGE SCALE GENOMIC DNA]</scope>
    <source>
        <strain evidence="2 3">JC444</strain>
    </source>
</reference>
<evidence type="ECO:0000313" key="3">
    <source>
        <dbReference type="Proteomes" id="UP000192343"/>
    </source>
</evidence>
<dbReference type="STRING" id="1963862.B4O97_11315"/>
<dbReference type="OrthoDB" id="9800940at2"/>
<evidence type="ECO:0000259" key="1">
    <source>
        <dbReference type="Pfam" id="PF00753"/>
    </source>
</evidence>
<dbReference type="SUPFAM" id="SSF56281">
    <property type="entry name" value="Metallo-hydrolase/oxidoreductase"/>
    <property type="match status" value="1"/>
</dbReference>
<evidence type="ECO:0000313" key="2">
    <source>
        <dbReference type="EMBL" id="ORC34919.1"/>
    </source>
</evidence>
<dbReference type="InterPro" id="IPR001279">
    <property type="entry name" value="Metallo-B-lactamas"/>
</dbReference>
<accession>A0A1Y1RXB0</accession>
<dbReference type="AlphaFoldDB" id="A0A1Y1RXB0"/>
<comment type="caution">
    <text evidence="2">The sequence shown here is derived from an EMBL/GenBank/DDBJ whole genome shotgun (WGS) entry which is preliminary data.</text>
</comment>
<feature type="domain" description="Metallo-beta-lactamase" evidence="1">
    <location>
        <begin position="29"/>
        <end position="96"/>
    </location>
</feature>
<dbReference type="RefSeq" id="WP_083050915.1">
    <property type="nucleotide sequence ID" value="NZ_CAXXQO010000003.1"/>
</dbReference>
<dbReference type="PANTHER" id="PTHR46018">
    <property type="entry name" value="ZINC PHOSPHODIESTERASE ELAC PROTEIN 1"/>
    <property type="match status" value="1"/>
</dbReference>